<keyword evidence="1" id="KW-0812">Transmembrane</keyword>
<feature type="transmembrane region" description="Helical" evidence="1">
    <location>
        <begin position="353"/>
        <end position="374"/>
    </location>
</feature>
<feature type="transmembrane region" description="Helical" evidence="1">
    <location>
        <begin position="176"/>
        <end position="208"/>
    </location>
</feature>
<reference evidence="2" key="1">
    <citation type="submission" date="2019-04" db="EMBL/GenBank/DDBJ databases">
        <title>Friends and foes A comparative genomics study of 23 Aspergillus species from section Flavi.</title>
        <authorList>
            <consortium name="DOE Joint Genome Institute"/>
            <person name="Kjaerbolling I."/>
            <person name="Vesth T."/>
            <person name="Frisvad J.C."/>
            <person name="Nybo J.L."/>
            <person name="Theobald S."/>
            <person name="Kildgaard S."/>
            <person name="Isbrandt T."/>
            <person name="Kuo A."/>
            <person name="Sato A."/>
            <person name="Lyhne E.K."/>
            <person name="Kogle M.E."/>
            <person name="Wiebenga A."/>
            <person name="Kun R.S."/>
            <person name="Lubbers R.J."/>
            <person name="Makela M.R."/>
            <person name="Barry K."/>
            <person name="Chovatia M."/>
            <person name="Clum A."/>
            <person name="Daum C."/>
            <person name="Haridas S."/>
            <person name="He G."/>
            <person name="LaButti K."/>
            <person name="Lipzen A."/>
            <person name="Mondo S."/>
            <person name="Riley R."/>
            <person name="Salamov A."/>
            <person name="Simmons B.A."/>
            <person name="Magnuson J.K."/>
            <person name="Henrissat B."/>
            <person name="Mortensen U.H."/>
            <person name="Larsen T.O."/>
            <person name="Devries R.P."/>
            <person name="Grigoriev I.V."/>
            <person name="Machida M."/>
            <person name="Baker S.E."/>
            <person name="Andersen M.R."/>
        </authorList>
    </citation>
    <scope>NUCLEOTIDE SEQUENCE</scope>
    <source>
        <strain evidence="2">CBS 117612</strain>
    </source>
</reference>
<accession>A0A5N6XRK3</accession>
<dbReference type="Proteomes" id="UP000325558">
    <property type="component" value="Unassembled WGS sequence"/>
</dbReference>
<dbReference type="EMBL" id="ML737236">
    <property type="protein sequence ID" value="KAE8334976.1"/>
    <property type="molecule type" value="Genomic_DNA"/>
</dbReference>
<protein>
    <submittedName>
        <fullName evidence="2">Uncharacterized protein</fullName>
    </submittedName>
</protein>
<proteinExistence type="predicted"/>
<keyword evidence="1" id="KW-0472">Membrane</keyword>
<gene>
    <name evidence="2" type="ORF">BDV24DRAFT_169661</name>
</gene>
<name>A0A5N6XRK3_9EURO</name>
<dbReference type="AlphaFoldDB" id="A0A5N6XRK3"/>
<keyword evidence="1" id="KW-1133">Transmembrane helix</keyword>
<sequence>MYRFQYQIDTNVSGFLQVLSEIIEHWYYKDDQWTEAYDRLSQGTIRVGGAVISKQDFSWRREGRWGYPLTCLEWRKMIHFGAPGMPADRPLSHTKQQRLLDNGEMYKFMETQLRTIRTRNGHVIRVDDKSDDTLHEQLETNDQLILMYGLNFIAIPTGASEGINLETVKEEEVVCLLFSLALAISVLLVAKTWWYPVGFALMAAVPLYKKLPQRAKDILRINHLIQTVDEDDWEFCRRVSRDAANIEVASRVLRDQFVANTAYPNRTLDVLLFHRNRRAWCRCQPNTHGNIAHRGTRNTWIEFCIPTQTPWRNRAYYFLYRLANTVVPWGHNDNWLPNLIYAFLVELSAASTYIAAPAANGLIAPTVAFFLLWIPKWLPNLRDTPWGEGDVTVIAWYVLLLRIVIGDSFGGPILKVVIFVWTLLKATGAPVPALPPWWNSSTPQMHKNARSS</sequence>
<organism evidence="2">
    <name type="scientific">Aspergillus arachidicola</name>
    <dbReference type="NCBI Taxonomy" id="656916"/>
    <lineage>
        <taxon>Eukaryota</taxon>
        <taxon>Fungi</taxon>
        <taxon>Dikarya</taxon>
        <taxon>Ascomycota</taxon>
        <taxon>Pezizomycotina</taxon>
        <taxon>Eurotiomycetes</taxon>
        <taxon>Eurotiomycetidae</taxon>
        <taxon>Eurotiales</taxon>
        <taxon>Aspergillaceae</taxon>
        <taxon>Aspergillus</taxon>
        <taxon>Aspergillus subgen. Circumdati</taxon>
    </lineage>
</organism>
<evidence type="ECO:0000256" key="1">
    <source>
        <dbReference type="SAM" id="Phobius"/>
    </source>
</evidence>
<evidence type="ECO:0000313" key="2">
    <source>
        <dbReference type="EMBL" id="KAE8334976.1"/>
    </source>
</evidence>